<name>A0A5B1CLB1_9BACT</name>
<feature type="region of interest" description="Disordered" evidence="1">
    <location>
        <begin position="29"/>
        <end position="73"/>
    </location>
</feature>
<comment type="caution">
    <text evidence="2">The sequence shown here is derived from an EMBL/GenBank/DDBJ whole genome shotgun (WGS) entry which is preliminary data.</text>
</comment>
<protein>
    <submittedName>
        <fullName evidence="2">Uncharacterized protein</fullName>
    </submittedName>
</protein>
<evidence type="ECO:0000256" key="1">
    <source>
        <dbReference type="SAM" id="MobiDB-lite"/>
    </source>
</evidence>
<proteinExistence type="predicted"/>
<gene>
    <name evidence="2" type="ORF">LF1_28590</name>
</gene>
<keyword evidence="3" id="KW-1185">Reference proteome</keyword>
<accession>A0A5B1CLB1</accession>
<organism evidence="2 3">
    <name type="scientific">Rubripirellula obstinata</name>
    <dbReference type="NCBI Taxonomy" id="406547"/>
    <lineage>
        <taxon>Bacteria</taxon>
        <taxon>Pseudomonadati</taxon>
        <taxon>Planctomycetota</taxon>
        <taxon>Planctomycetia</taxon>
        <taxon>Pirellulales</taxon>
        <taxon>Pirellulaceae</taxon>
        <taxon>Rubripirellula</taxon>
    </lineage>
</organism>
<sequence length="98" mass="10801">MVRCMRARKRHDYRAPSFCPLIVLPKNPLIRPRTAPRPRTGTGHEGAKARTRTGRTRTGTGHERGARTGTGHERELQAELIANAIADCPRFAGVSEAC</sequence>
<evidence type="ECO:0000313" key="3">
    <source>
        <dbReference type="Proteomes" id="UP000322699"/>
    </source>
</evidence>
<dbReference type="Proteomes" id="UP000322699">
    <property type="component" value="Unassembled WGS sequence"/>
</dbReference>
<dbReference type="EMBL" id="VRLW01000001">
    <property type="protein sequence ID" value="KAA1260320.1"/>
    <property type="molecule type" value="Genomic_DNA"/>
</dbReference>
<reference evidence="2 3" key="1">
    <citation type="submission" date="2019-08" db="EMBL/GenBank/DDBJ databases">
        <title>Deep-cultivation of Planctomycetes and their phenomic and genomic characterization uncovers novel biology.</title>
        <authorList>
            <person name="Wiegand S."/>
            <person name="Jogler M."/>
            <person name="Boedeker C."/>
            <person name="Pinto D."/>
            <person name="Vollmers J."/>
            <person name="Rivas-Marin E."/>
            <person name="Kohn T."/>
            <person name="Peeters S.H."/>
            <person name="Heuer A."/>
            <person name="Rast P."/>
            <person name="Oberbeckmann S."/>
            <person name="Bunk B."/>
            <person name="Jeske O."/>
            <person name="Meyerdierks A."/>
            <person name="Storesund J.E."/>
            <person name="Kallscheuer N."/>
            <person name="Luecker S."/>
            <person name="Lage O.M."/>
            <person name="Pohl T."/>
            <person name="Merkel B.J."/>
            <person name="Hornburger P."/>
            <person name="Mueller R.-W."/>
            <person name="Bruemmer F."/>
            <person name="Labrenz M."/>
            <person name="Spormann A.M."/>
            <person name="Op Den Camp H."/>
            <person name="Overmann J."/>
            <person name="Amann R."/>
            <person name="Jetten M.S.M."/>
            <person name="Mascher T."/>
            <person name="Medema M.H."/>
            <person name="Devos D.P."/>
            <person name="Kaster A.-K."/>
            <person name="Ovreas L."/>
            <person name="Rohde M."/>
            <person name="Galperin M.Y."/>
            <person name="Jogler C."/>
        </authorList>
    </citation>
    <scope>NUCLEOTIDE SEQUENCE [LARGE SCALE GENOMIC DNA]</scope>
    <source>
        <strain evidence="2 3">LF1</strain>
    </source>
</reference>
<dbReference type="AlphaFoldDB" id="A0A5B1CLB1"/>
<evidence type="ECO:0000313" key="2">
    <source>
        <dbReference type="EMBL" id="KAA1260320.1"/>
    </source>
</evidence>
<feature type="compositionally biased region" description="Low complexity" evidence="1">
    <location>
        <begin position="31"/>
        <end position="41"/>
    </location>
</feature>
<feature type="compositionally biased region" description="Basic and acidic residues" evidence="1">
    <location>
        <begin position="60"/>
        <end position="73"/>
    </location>
</feature>